<keyword evidence="2" id="KW-1185">Reference proteome</keyword>
<organism evidence="1 2">
    <name type="scientific">Azohydromonas caseinilytica</name>
    <dbReference type="NCBI Taxonomy" id="2728836"/>
    <lineage>
        <taxon>Bacteria</taxon>
        <taxon>Pseudomonadati</taxon>
        <taxon>Pseudomonadota</taxon>
        <taxon>Betaproteobacteria</taxon>
        <taxon>Burkholderiales</taxon>
        <taxon>Sphaerotilaceae</taxon>
        <taxon>Azohydromonas</taxon>
    </lineage>
</organism>
<name>A0A848FG52_9BURK</name>
<dbReference type="AlphaFoldDB" id="A0A848FG52"/>
<dbReference type="EMBL" id="JABBFW010000013">
    <property type="protein sequence ID" value="NML16861.1"/>
    <property type="molecule type" value="Genomic_DNA"/>
</dbReference>
<comment type="caution">
    <text evidence="1">The sequence shown here is derived from an EMBL/GenBank/DDBJ whole genome shotgun (WGS) entry which is preliminary data.</text>
</comment>
<dbReference type="RefSeq" id="WP_169161762.1">
    <property type="nucleotide sequence ID" value="NZ_JABBFW010000013.1"/>
</dbReference>
<gene>
    <name evidence="1" type="ORF">HHL10_17920</name>
</gene>
<dbReference type="Proteomes" id="UP000574067">
    <property type="component" value="Unassembled WGS sequence"/>
</dbReference>
<accession>A0A848FG52</accession>
<protein>
    <submittedName>
        <fullName evidence="1">Uncharacterized protein</fullName>
    </submittedName>
</protein>
<sequence>MTDLPKLSPADVARIAGEQPEACARCAPLAFKGWESFPGSESDAGLEPVGTLWRAGEEEEPTLAEHHPQGTNYWSGDAPIALAYFPANRSQVWRCRHCGHGFLRYTEYGGYYEDRRIRSLQPALIVE</sequence>
<evidence type="ECO:0000313" key="1">
    <source>
        <dbReference type="EMBL" id="NML16861.1"/>
    </source>
</evidence>
<proteinExistence type="predicted"/>
<evidence type="ECO:0000313" key="2">
    <source>
        <dbReference type="Proteomes" id="UP000574067"/>
    </source>
</evidence>
<reference evidence="1 2" key="1">
    <citation type="submission" date="2020-04" db="EMBL/GenBank/DDBJ databases">
        <title>Azohydromonas sp. isolated from soil.</title>
        <authorList>
            <person name="Dahal R.H."/>
        </authorList>
    </citation>
    <scope>NUCLEOTIDE SEQUENCE [LARGE SCALE GENOMIC DNA]</scope>
    <source>
        <strain evidence="1 2">G-1-1-14</strain>
    </source>
</reference>